<protein>
    <submittedName>
        <fullName evidence="1">Uncharacterized protein</fullName>
    </submittedName>
</protein>
<sequence>MDQAESLRSLFSHKTARDNLIDCRNKLYQAIKTGNHADIECLMAELDQAQRSFEAFLKRQ</sequence>
<dbReference type="Proteomes" id="UP000032303">
    <property type="component" value="Chromosome 1"/>
</dbReference>
<dbReference type="OrthoDB" id="5817335at2"/>
<proteinExistence type="predicted"/>
<dbReference type="PATRIC" id="fig|658445.3.peg.769"/>
<name>A0A0C5WHU6_9GAMM</name>
<evidence type="ECO:0000313" key="1">
    <source>
        <dbReference type="EMBL" id="AJR05732.1"/>
    </source>
</evidence>
<organism evidence="1 2">
    <name type="scientific">Photobacterium gaetbulicola Gung47</name>
    <dbReference type="NCBI Taxonomy" id="658445"/>
    <lineage>
        <taxon>Bacteria</taxon>
        <taxon>Pseudomonadati</taxon>
        <taxon>Pseudomonadota</taxon>
        <taxon>Gammaproteobacteria</taxon>
        <taxon>Vibrionales</taxon>
        <taxon>Vibrionaceae</taxon>
        <taxon>Photobacterium</taxon>
    </lineage>
</organism>
<accession>A0A0C5WHU6</accession>
<keyword evidence="2" id="KW-1185">Reference proteome</keyword>
<dbReference type="AlphaFoldDB" id="A0A0C5WHU6"/>
<dbReference type="KEGG" id="pgb:H744_1c0707"/>
<dbReference type="EMBL" id="CP005973">
    <property type="protein sequence ID" value="AJR05732.1"/>
    <property type="molecule type" value="Genomic_DNA"/>
</dbReference>
<evidence type="ECO:0000313" key="2">
    <source>
        <dbReference type="Proteomes" id="UP000032303"/>
    </source>
</evidence>
<reference evidence="1 2" key="1">
    <citation type="submission" date="2013-05" db="EMBL/GenBank/DDBJ databases">
        <title>Complete genome sequence of the lipase-producing bacterium Photobacterium gaetbulicola Gung47.</title>
        <authorList>
            <person name="Kim Y.-O."/>
        </authorList>
    </citation>
    <scope>NUCLEOTIDE SEQUENCE [LARGE SCALE GENOMIC DNA]</scope>
    <source>
        <strain evidence="1 2">Gung47</strain>
    </source>
</reference>
<gene>
    <name evidence="1" type="ORF">H744_1c0707</name>
</gene>
<dbReference type="HOGENOM" id="CLU_2937636_0_0_6"/>